<accession>A0A1I7WGI8</accession>
<dbReference type="Proteomes" id="UP000095283">
    <property type="component" value="Unplaced"/>
</dbReference>
<reference evidence="3" key="1">
    <citation type="submission" date="2016-11" db="UniProtKB">
        <authorList>
            <consortium name="WormBaseParasite"/>
        </authorList>
    </citation>
    <scope>IDENTIFICATION</scope>
</reference>
<protein>
    <submittedName>
        <fullName evidence="3">Ovule protein</fullName>
    </submittedName>
</protein>
<sequence length="129" mass="15131">MTTFTIVISAMPALRTFNTSIHNLHYTLIFQLKYLDPEQIIFQEGLPFNCMCPKCEQTTVVSIYLYYLTYFIFMLSHTNCVRIKMLSMIKYEGTIHNDSVRQNSQQHAMFATVLFQKATLLLTKKNTER</sequence>
<keyword evidence="2" id="KW-1185">Reference proteome</keyword>
<keyword evidence="1" id="KW-1133">Transmembrane helix</keyword>
<keyword evidence="1" id="KW-0812">Transmembrane</keyword>
<feature type="transmembrane region" description="Helical" evidence="1">
    <location>
        <begin position="63"/>
        <end position="81"/>
    </location>
</feature>
<keyword evidence="1" id="KW-0472">Membrane</keyword>
<evidence type="ECO:0000256" key="1">
    <source>
        <dbReference type="SAM" id="Phobius"/>
    </source>
</evidence>
<organism evidence="2 3">
    <name type="scientific">Heterorhabditis bacteriophora</name>
    <name type="common">Entomopathogenic nematode worm</name>
    <dbReference type="NCBI Taxonomy" id="37862"/>
    <lineage>
        <taxon>Eukaryota</taxon>
        <taxon>Metazoa</taxon>
        <taxon>Ecdysozoa</taxon>
        <taxon>Nematoda</taxon>
        <taxon>Chromadorea</taxon>
        <taxon>Rhabditida</taxon>
        <taxon>Rhabditina</taxon>
        <taxon>Rhabditomorpha</taxon>
        <taxon>Strongyloidea</taxon>
        <taxon>Heterorhabditidae</taxon>
        <taxon>Heterorhabditis</taxon>
    </lineage>
</organism>
<name>A0A1I7WGI8_HETBA</name>
<evidence type="ECO:0000313" key="2">
    <source>
        <dbReference type="Proteomes" id="UP000095283"/>
    </source>
</evidence>
<evidence type="ECO:0000313" key="3">
    <source>
        <dbReference type="WBParaSite" id="Hba_04047"/>
    </source>
</evidence>
<dbReference type="WBParaSite" id="Hba_04047">
    <property type="protein sequence ID" value="Hba_04047"/>
    <property type="gene ID" value="Hba_04047"/>
</dbReference>
<proteinExistence type="predicted"/>
<dbReference type="AlphaFoldDB" id="A0A1I7WGI8"/>